<evidence type="ECO:0000313" key="2">
    <source>
        <dbReference type="Proteomes" id="UP000509570"/>
    </source>
</evidence>
<keyword evidence="2" id="KW-1185">Reference proteome</keyword>
<name>A0A7D2HJH3_9CAUD</name>
<reference evidence="1 2" key="1">
    <citation type="submission" date="2020-01" db="EMBL/GenBank/DDBJ databases">
        <authorList>
            <person name="Zhang W."/>
            <person name="Zhang R."/>
            <person name="Hu Y."/>
            <person name="Liu Y."/>
            <person name="Lin W."/>
            <person name="Wang L."/>
            <person name="Li J."/>
            <person name="An X."/>
            <person name="Song L."/>
            <person name="Fan H."/>
            <person name="Shi T."/>
            <person name="Liu H."/>
            <person name="Tong Y."/>
        </authorList>
    </citation>
    <scope>NUCLEOTIDE SEQUENCE [LARGE SCALE GENOMIC DNA]</scope>
</reference>
<dbReference type="EMBL" id="MN937349">
    <property type="protein sequence ID" value="QIQ60807.1"/>
    <property type="molecule type" value="Genomic_DNA"/>
</dbReference>
<dbReference type="RefSeq" id="YP_010677272.1">
    <property type="nucleotide sequence ID" value="NC_071019.1"/>
</dbReference>
<organism evidence="1 2">
    <name type="scientific">Stenotrophomonas phage vB_SmaS_BUCT548</name>
    <dbReference type="NCBI Taxonomy" id="2712941"/>
    <lineage>
        <taxon>Viruses</taxon>
        <taxon>Duplodnaviria</taxon>
        <taxon>Heunggongvirae</taxon>
        <taxon>Uroviricota</taxon>
        <taxon>Caudoviricetes</taxon>
        <taxon>Beaumontvirinae</taxon>
        <taxon>Bixiavirus</taxon>
        <taxon>Bixiavirus BUCT548</taxon>
    </lineage>
</organism>
<accession>A0A7D2HJH3</accession>
<dbReference type="KEGG" id="vg:77953646"/>
<dbReference type="Proteomes" id="UP000509570">
    <property type="component" value="Segment"/>
</dbReference>
<proteinExistence type="predicted"/>
<dbReference type="GeneID" id="77953646"/>
<protein>
    <submittedName>
        <fullName evidence="1">Uncharacterized protein</fullName>
    </submittedName>
</protein>
<evidence type="ECO:0000313" key="1">
    <source>
        <dbReference type="EMBL" id="QIQ60807.1"/>
    </source>
</evidence>
<sequence>MNALTAIGASVVMLAGMAYGYAQTNLYAVIVVNHLTGDEYVTDTYRTWTDCQAIPHDMCIPMNEVY</sequence>